<keyword evidence="6 10" id="KW-1133">Transmembrane helix</keyword>
<dbReference type="GO" id="GO:0005778">
    <property type="term" value="C:peroxisomal membrane"/>
    <property type="evidence" value="ECO:0007669"/>
    <property type="project" value="TreeGrafter"/>
</dbReference>
<dbReference type="InterPro" id="IPR016543">
    <property type="entry name" value="Fis1"/>
</dbReference>
<dbReference type="SUPFAM" id="SSF48452">
    <property type="entry name" value="TPR-like"/>
    <property type="match status" value="1"/>
</dbReference>
<proteinExistence type="inferred from homology"/>
<evidence type="ECO:0000256" key="6">
    <source>
        <dbReference type="ARBA" id="ARBA00022989"/>
    </source>
</evidence>
<protein>
    <recommendedName>
        <fullName evidence="3 9">Mitochondrial fission 1 protein</fullName>
    </recommendedName>
</protein>
<comment type="similarity">
    <text evidence="2 9">Belongs to the FIS1 family.</text>
</comment>
<evidence type="ECO:0000256" key="7">
    <source>
        <dbReference type="ARBA" id="ARBA00023128"/>
    </source>
</evidence>
<evidence type="ECO:0000256" key="1">
    <source>
        <dbReference type="ARBA" id="ARBA00004572"/>
    </source>
</evidence>
<dbReference type="PIRSF" id="PIRSF008835">
    <property type="entry name" value="TPR_repeat_11_Fis1"/>
    <property type="match status" value="1"/>
</dbReference>
<evidence type="ECO:0000256" key="3">
    <source>
        <dbReference type="ARBA" id="ARBA00014314"/>
    </source>
</evidence>
<comment type="function">
    <text evidence="9">Has a role in mitochondrial fission.</text>
</comment>
<dbReference type="OrthoDB" id="421154at2759"/>
<evidence type="ECO:0000256" key="5">
    <source>
        <dbReference type="ARBA" id="ARBA00022787"/>
    </source>
</evidence>
<keyword evidence="8 9" id="KW-0472">Membrane</keyword>
<evidence type="ECO:0000313" key="11">
    <source>
        <dbReference type="EMBL" id="KAG7562272.1"/>
    </source>
</evidence>
<dbReference type="AlphaFoldDB" id="A0A8K0JP61"/>
<keyword evidence="7 9" id="KW-0496">Mitochondrion</keyword>
<comment type="subcellular location">
    <subcellularLocation>
        <location evidence="1">Mitochondrion outer membrane</location>
        <topology evidence="1">Single-pass membrane protein</topology>
    </subcellularLocation>
</comment>
<dbReference type="Pfam" id="PF14852">
    <property type="entry name" value="Fis1_TPR_N"/>
    <property type="match status" value="1"/>
</dbReference>
<dbReference type="InterPro" id="IPR028061">
    <property type="entry name" value="Fis1_TPR_C"/>
</dbReference>
<evidence type="ECO:0000256" key="9">
    <source>
        <dbReference type="PIRNR" id="PIRNR008835"/>
    </source>
</evidence>
<organism evidence="11 12">
    <name type="scientific">Filobasidium floriforme</name>
    <dbReference type="NCBI Taxonomy" id="5210"/>
    <lineage>
        <taxon>Eukaryota</taxon>
        <taxon>Fungi</taxon>
        <taxon>Dikarya</taxon>
        <taxon>Basidiomycota</taxon>
        <taxon>Agaricomycotina</taxon>
        <taxon>Tremellomycetes</taxon>
        <taxon>Filobasidiales</taxon>
        <taxon>Filobasidiaceae</taxon>
        <taxon>Filobasidium</taxon>
    </lineage>
</organism>
<dbReference type="Gene3D" id="1.25.40.10">
    <property type="entry name" value="Tetratricopeptide repeat domain"/>
    <property type="match status" value="1"/>
</dbReference>
<accession>A0A8K0JP61</accession>
<dbReference type="PANTHER" id="PTHR13247">
    <property type="entry name" value="TETRATRICOPEPTIDE REPEAT PROTEIN 11 TPR REPEAT PROTEIN 11"/>
    <property type="match status" value="1"/>
</dbReference>
<evidence type="ECO:0000256" key="4">
    <source>
        <dbReference type="ARBA" id="ARBA00022692"/>
    </source>
</evidence>
<dbReference type="PANTHER" id="PTHR13247:SF0">
    <property type="entry name" value="MITOCHONDRIAL FISSION 1 PROTEIN"/>
    <property type="match status" value="1"/>
</dbReference>
<evidence type="ECO:0000313" key="12">
    <source>
        <dbReference type="Proteomes" id="UP000812966"/>
    </source>
</evidence>
<keyword evidence="5 9" id="KW-1000">Mitochondrion outer membrane</keyword>
<reference evidence="11" key="1">
    <citation type="submission" date="2020-04" db="EMBL/GenBank/DDBJ databases">
        <title>Analysis of mating type loci in Filobasidium floriforme.</title>
        <authorList>
            <person name="Nowrousian M."/>
        </authorList>
    </citation>
    <scope>NUCLEOTIDE SEQUENCE</scope>
    <source>
        <strain evidence="11">CBS 6242</strain>
    </source>
</reference>
<evidence type="ECO:0000256" key="2">
    <source>
        <dbReference type="ARBA" id="ARBA00008937"/>
    </source>
</evidence>
<keyword evidence="4 10" id="KW-0812">Transmembrane</keyword>
<dbReference type="InterPro" id="IPR028058">
    <property type="entry name" value="Fis1_TPR_N"/>
</dbReference>
<dbReference type="InterPro" id="IPR011990">
    <property type="entry name" value="TPR-like_helical_dom_sf"/>
</dbReference>
<dbReference type="Proteomes" id="UP000812966">
    <property type="component" value="Unassembled WGS sequence"/>
</dbReference>
<dbReference type="GO" id="GO:0000266">
    <property type="term" value="P:mitochondrial fission"/>
    <property type="evidence" value="ECO:0007669"/>
    <property type="project" value="UniProtKB-UniRule"/>
</dbReference>
<dbReference type="InterPro" id="IPR033745">
    <property type="entry name" value="Fis1_cytosol"/>
</dbReference>
<sequence length="153" mass="17295">MPTDLPYAADAQESLAYDELEVLRTQYQKEQEQQHVSTQTKFNYAWGMVKSPKRELQTEGIKLLQEIYQTAPEYRRECSYYIALGYYKLGNYGMARKFNDLLLHVEPSNRQAQSLKGLIDAAETKEGYIGIGLVAGAAAVGGILIAGLLKRRR</sequence>
<dbReference type="EMBL" id="JABELV010000035">
    <property type="protein sequence ID" value="KAG7562272.1"/>
    <property type="molecule type" value="Genomic_DNA"/>
</dbReference>
<evidence type="ECO:0000256" key="8">
    <source>
        <dbReference type="ARBA" id="ARBA00023136"/>
    </source>
</evidence>
<dbReference type="Pfam" id="PF14853">
    <property type="entry name" value="Fis1_TPR_C"/>
    <property type="match status" value="1"/>
</dbReference>
<feature type="transmembrane region" description="Helical" evidence="10">
    <location>
        <begin position="128"/>
        <end position="149"/>
    </location>
</feature>
<keyword evidence="12" id="KW-1185">Reference proteome</keyword>
<dbReference type="GO" id="GO:0016559">
    <property type="term" value="P:peroxisome fission"/>
    <property type="evidence" value="ECO:0007669"/>
    <property type="project" value="TreeGrafter"/>
</dbReference>
<name>A0A8K0JP61_9TREE</name>
<dbReference type="CDD" id="cd12212">
    <property type="entry name" value="Fis1"/>
    <property type="match status" value="1"/>
</dbReference>
<gene>
    <name evidence="11" type="ORF">FFLO_02260</name>
</gene>
<dbReference type="GO" id="GO:0000422">
    <property type="term" value="P:autophagy of mitochondrion"/>
    <property type="evidence" value="ECO:0007669"/>
    <property type="project" value="TreeGrafter"/>
</dbReference>
<comment type="caution">
    <text evidence="11">The sequence shown here is derived from an EMBL/GenBank/DDBJ whole genome shotgun (WGS) entry which is preliminary data.</text>
</comment>
<evidence type="ECO:0000256" key="10">
    <source>
        <dbReference type="SAM" id="Phobius"/>
    </source>
</evidence>
<dbReference type="GO" id="GO:0005741">
    <property type="term" value="C:mitochondrial outer membrane"/>
    <property type="evidence" value="ECO:0007669"/>
    <property type="project" value="UniProtKB-SubCell"/>
</dbReference>
<comment type="domain">
    <text evidence="9">The C-terminus is required for mitochondrial localization, while the N-terminus is necessary for mitochondrial fission.</text>
</comment>